<dbReference type="PANTHER" id="PTHR30363:SF4">
    <property type="entry name" value="GLYCEROL-3-PHOSPHATE REGULON REPRESSOR"/>
    <property type="match status" value="1"/>
</dbReference>
<dbReference type="SUPFAM" id="SSF46785">
    <property type="entry name" value="Winged helix' DNA-binding domain"/>
    <property type="match status" value="1"/>
</dbReference>
<comment type="caution">
    <text evidence="5">The sequence shown here is derived from an EMBL/GenBank/DDBJ whole genome shotgun (WGS) entry which is preliminary data.</text>
</comment>
<keyword evidence="1" id="KW-0678">Repressor</keyword>
<dbReference type="InterPro" id="IPR036390">
    <property type="entry name" value="WH_DNA-bd_sf"/>
</dbReference>
<evidence type="ECO:0000256" key="2">
    <source>
        <dbReference type="ARBA" id="ARBA00023015"/>
    </source>
</evidence>
<organism evidence="5 6">
    <name type="scientific">Alteromonas confluentis</name>
    <dbReference type="NCBI Taxonomy" id="1656094"/>
    <lineage>
        <taxon>Bacteria</taxon>
        <taxon>Pseudomonadati</taxon>
        <taxon>Pseudomonadota</taxon>
        <taxon>Gammaproteobacteria</taxon>
        <taxon>Alteromonadales</taxon>
        <taxon>Alteromonadaceae</taxon>
        <taxon>Alteromonas/Salinimonas group</taxon>
        <taxon>Alteromonas</taxon>
    </lineage>
</organism>
<dbReference type="Proteomes" id="UP000175691">
    <property type="component" value="Unassembled WGS sequence"/>
</dbReference>
<proteinExistence type="predicted"/>
<dbReference type="InterPro" id="IPR001034">
    <property type="entry name" value="DeoR_HTH"/>
</dbReference>
<gene>
    <name evidence="5" type="ORF">BFC18_14585</name>
</gene>
<dbReference type="Gene3D" id="1.10.10.10">
    <property type="entry name" value="Winged helix-like DNA-binding domain superfamily/Winged helix DNA-binding domain"/>
    <property type="match status" value="1"/>
</dbReference>
<dbReference type="InterPro" id="IPR036388">
    <property type="entry name" value="WH-like_DNA-bd_sf"/>
</dbReference>
<dbReference type="SUPFAM" id="SSF100950">
    <property type="entry name" value="NagB/RpiA/CoA transferase-like"/>
    <property type="match status" value="1"/>
</dbReference>
<dbReference type="InterPro" id="IPR050313">
    <property type="entry name" value="Carb_Metab_HTH_regulators"/>
</dbReference>
<dbReference type="PROSITE" id="PS51000">
    <property type="entry name" value="HTH_DEOR_2"/>
    <property type="match status" value="1"/>
</dbReference>
<dbReference type="STRING" id="1656094.BFC18_14585"/>
<evidence type="ECO:0000313" key="6">
    <source>
        <dbReference type="Proteomes" id="UP000175691"/>
    </source>
</evidence>
<dbReference type="PANTHER" id="PTHR30363">
    <property type="entry name" value="HTH-TYPE TRANSCRIPTIONAL REGULATOR SRLR-RELATED"/>
    <property type="match status" value="1"/>
</dbReference>
<reference evidence="5 6" key="1">
    <citation type="submission" date="2016-08" db="EMBL/GenBank/DDBJ databases">
        <authorList>
            <person name="Seilhamer J.J."/>
        </authorList>
    </citation>
    <scope>NUCLEOTIDE SEQUENCE [LARGE SCALE GENOMIC DNA]</scope>
    <source>
        <strain evidence="5 6">KCTC 42603</strain>
    </source>
</reference>
<keyword evidence="6" id="KW-1185">Reference proteome</keyword>
<dbReference type="Gene3D" id="3.40.50.1360">
    <property type="match status" value="1"/>
</dbReference>
<sequence length="245" mass="26483">MLELVELHRSMSVSELSKQFAVSEETIRRDIKQLESAGRVEKIHGGVRLPATQLEPPYWQRVNRSAEVKKRIGLKAAEQVQDGMTVFIDSGTTSYWLAKALTSQKNLTVTTNSLEVAAELAGRPDCKLVIVGGVVDMDYRAAFGVEAISQASRYVPDILFLSAGGVSADGGWLDFSHDEADFKRALLPLARKKVVVTDSSKFEAPGTVQFAALGDVDVLISEQQPAPPLAAALQKAGVAVDYAPQ</sequence>
<dbReference type="EMBL" id="MDHN01000029">
    <property type="protein sequence ID" value="OFC70390.1"/>
    <property type="molecule type" value="Genomic_DNA"/>
</dbReference>
<dbReference type="AlphaFoldDB" id="A0A1E7ZA43"/>
<dbReference type="SMART" id="SM00420">
    <property type="entry name" value="HTH_DEOR"/>
    <property type="match status" value="1"/>
</dbReference>
<dbReference type="Pfam" id="PF08220">
    <property type="entry name" value="HTH_DeoR"/>
    <property type="match status" value="1"/>
</dbReference>
<name>A0A1E7ZA43_9ALTE</name>
<keyword evidence="3" id="KW-0804">Transcription</keyword>
<dbReference type="InterPro" id="IPR014036">
    <property type="entry name" value="DeoR-like_C"/>
</dbReference>
<evidence type="ECO:0000256" key="1">
    <source>
        <dbReference type="ARBA" id="ARBA00022491"/>
    </source>
</evidence>
<evidence type="ECO:0000259" key="4">
    <source>
        <dbReference type="PROSITE" id="PS51000"/>
    </source>
</evidence>
<keyword evidence="2" id="KW-0805">Transcription regulation</keyword>
<evidence type="ECO:0000313" key="5">
    <source>
        <dbReference type="EMBL" id="OFC70390.1"/>
    </source>
</evidence>
<protein>
    <recommendedName>
        <fullName evidence="4">HTH deoR-type domain-containing protein</fullName>
    </recommendedName>
</protein>
<feature type="domain" description="HTH deoR-type" evidence="4">
    <location>
        <begin position="1"/>
        <end position="49"/>
    </location>
</feature>
<dbReference type="SMART" id="SM01134">
    <property type="entry name" value="DeoRC"/>
    <property type="match status" value="1"/>
</dbReference>
<accession>A0A1E7ZA43</accession>
<dbReference type="PRINTS" id="PR00037">
    <property type="entry name" value="HTHLACR"/>
</dbReference>
<dbReference type="InterPro" id="IPR037171">
    <property type="entry name" value="NagB/RpiA_transferase-like"/>
</dbReference>
<dbReference type="GO" id="GO:0003700">
    <property type="term" value="F:DNA-binding transcription factor activity"/>
    <property type="evidence" value="ECO:0007669"/>
    <property type="project" value="InterPro"/>
</dbReference>
<dbReference type="Pfam" id="PF00455">
    <property type="entry name" value="DeoRC"/>
    <property type="match status" value="1"/>
</dbReference>
<evidence type="ECO:0000256" key="3">
    <source>
        <dbReference type="ARBA" id="ARBA00023163"/>
    </source>
</evidence>